<dbReference type="Proteomes" id="UP001144204">
    <property type="component" value="Unassembled WGS sequence"/>
</dbReference>
<protein>
    <recommendedName>
        <fullName evidence="6">Putative 2'-deoxynucleoside 5'-phosphate N-hydrolase 1</fullName>
        <ecNumber evidence="6">3.2.2.-</ecNumber>
    </recommendedName>
</protein>
<reference evidence="7" key="1">
    <citation type="submission" date="2022-07" db="EMBL/GenBank/DDBJ databases">
        <authorList>
            <person name="Kouya T."/>
            <person name="Ishiyama Y."/>
        </authorList>
    </citation>
    <scope>NUCLEOTIDE SEQUENCE</scope>
    <source>
        <strain evidence="7">WR16-4</strain>
    </source>
</reference>
<evidence type="ECO:0000313" key="7">
    <source>
        <dbReference type="EMBL" id="GLB46407.1"/>
    </source>
</evidence>
<dbReference type="GO" id="GO:0009116">
    <property type="term" value="P:nucleoside metabolic process"/>
    <property type="evidence" value="ECO:0007669"/>
    <property type="project" value="UniProtKB-UniRule"/>
</dbReference>
<feature type="binding site" description="in other chain" evidence="6">
    <location>
        <begin position="8"/>
        <end position="14"/>
    </location>
    <ligand>
        <name>substrate</name>
        <note>ligand shared between homodimeric partners</note>
    </ligand>
</feature>
<dbReference type="GO" id="GO:0009117">
    <property type="term" value="P:nucleotide metabolic process"/>
    <property type="evidence" value="ECO:0007669"/>
    <property type="project" value="UniProtKB-KW"/>
</dbReference>
<dbReference type="EC" id="3.2.2.-" evidence="6"/>
<dbReference type="Gene3D" id="3.40.50.450">
    <property type="match status" value="1"/>
</dbReference>
<keyword evidence="8" id="KW-1185">Reference proteome</keyword>
<keyword evidence="3 6" id="KW-0546">Nucleotide metabolism</keyword>
<evidence type="ECO:0000256" key="2">
    <source>
        <dbReference type="ARBA" id="ARBA00022801"/>
    </source>
</evidence>
<keyword evidence="2 6" id="KW-0378">Hydrolase</keyword>
<comment type="similarity">
    <text evidence="6">Belongs to the 2'-deoxynucleoside 5'-phosphate N-hydrolase 1 family.</text>
</comment>
<dbReference type="InterPro" id="IPR051239">
    <property type="entry name" value="2'-dNMP_N-hydrolase"/>
</dbReference>
<dbReference type="HAMAP" id="MF_03036">
    <property type="entry name" value="Nuc_phosphate_hydrolase"/>
    <property type="match status" value="1"/>
</dbReference>
<dbReference type="AlphaFoldDB" id="A0A9W6B053"/>
<proteinExistence type="inferred from homology"/>
<accession>A0A9W6B053</accession>
<dbReference type="PANTHER" id="PTHR15364:SF0">
    <property type="entry name" value="2'-DEOXYNUCLEOSIDE 5'-PHOSPHATE N-HYDROLASE 1"/>
    <property type="match status" value="1"/>
</dbReference>
<comment type="catalytic activity">
    <reaction evidence="5">
        <text>5-hydroxymethyl-dUMP + H2O = 5-hydroxymethyluracil + 2-deoxy-D-ribose 5-phosphate</text>
        <dbReference type="Rhea" id="RHEA:77099"/>
        <dbReference type="ChEBI" id="CHEBI:15377"/>
        <dbReference type="ChEBI" id="CHEBI:16964"/>
        <dbReference type="ChEBI" id="CHEBI:62877"/>
        <dbReference type="ChEBI" id="CHEBI:90409"/>
    </reaction>
    <physiologicalReaction direction="left-to-right" evidence="5">
        <dbReference type="Rhea" id="RHEA:77100"/>
    </physiologicalReaction>
</comment>
<evidence type="ECO:0000256" key="5">
    <source>
        <dbReference type="ARBA" id="ARBA00047460"/>
    </source>
</evidence>
<name>A0A9W6B053_9LACO</name>
<feature type="binding site" description="in other chain" evidence="6">
    <location>
        <position position="87"/>
    </location>
    <ligand>
        <name>substrate</name>
        <note>ligand shared between homodimeric partners</note>
    </ligand>
</feature>
<evidence type="ECO:0000256" key="6">
    <source>
        <dbReference type="HAMAP-Rule" id="MF_03036"/>
    </source>
</evidence>
<dbReference type="InterPro" id="IPR007710">
    <property type="entry name" value="Nucleoside_deoxyribTrfase"/>
</dbReference>
<feature type="binding site" description="in other chain" evidence="6">
    <location>
        <position position="23"/>
    </location>
    <ligand>
        <name>substrate</name>
        <note>ligand shared between homodimeric partners</note>
    </ligand>
</feature>
<dbReference type="GO" id="GO:0009159">
    <property type="term" value="P:deoxyribonucleoside monophosphate catabolic process"/>
    <property type="evidence" value="ECO:0007669"/>
    <property type="project" value="InterPro"/>
</dbReference>
<dbReference type="EMBL" id="BRPL01000002">
    <property type="protein sequence ID" value="GLB46407.1"/>
    <property type="molecule type" value="Genomic_DNA"/>
</dbReference>
<dbReference type="SUPFAM" id="SSF52309">
    <property type="entry name" value="N-(deoxy)ribosyltransferase-like"/>
    <property type="match status" value="1"/>
</dbReference>
<gene>
    <name evidence="7" type="ORF">WR164_03860</name>
</gene>
<comment type="subunit">
    <text evidence="1 6">Monomer and homodimer.</text>
</comment>
<reference evidence="7" key="2">
    <citation type="journal article" date="2023" name="PLoS ONE">
        <title>Philodulcilactobacillus myokoensis gen. nov., sp. nov., a fructophilic, acidophilic, and agar-phobic lactic acid bacterium isolated from fermented vegetable extracts.</title>
        <authorList>
            <person name="Kouya T."/>
            <person name="Ishiyama Y."/>
            <person name="Ohashi S."/>
            <person name="Kumakubo R."/>
            <person name="Yamazaki T."/>
            <person name="Otaki T."/>
        </authorList>
    </citation>
    <scope>NUCLEOTIDE SEQUENCE</scope>
    <source>
        <strain evidence="7">WR16-4</strain>
    </source>
</reference>
<sequence length="147" mass="16846">MKFPMRIYFSGSIRGSEEDVKIYHKLIAALQNYGDVLTEHLGRHLLTAKGQSHFSDKFVHDRDIGWLKSSDLIVADTSIPSLGVGYELAYAEQLQIPAIVLNNPKHKNLSAMIKGSQYFNYHQYHNTSEAIEIINQEVPKYQKQIKR</sequence>
<comment type="catalytic activity">
    <reaction evidence="6">
        <text>a purine 2'-deoxyribonucleoside 5'-phosphate + H2O = a purine nucleobase + 2-deoxy-D-ribose 5-phosphate</text>
        <dbReference type="Rhea" id="RHEA:51132"/>
        <dbReference type="ChEBI" id="CHEBI:15377"/>
        <dbReference type="ChEBI" id="CHEBI:26386"/>
        <dbReference type="ChEBI" id="CHEBI:62877"/>
        <dbReference type="ChEBI" id="CHEBI:142198"/>
    </reaction>
</comment>
<dbReference type="InterPro" id="IPR028607">
    <property type="entry name" value="DNPH1"/>
</dbReference>
<evidence type="ECO:0000256" key="1">
    <source>
        <dbReference type="ARBA" id="ARBA00011407"/>
    </source>
</evidence>
<comment type="function">
    <text evidence="6">Catalyzes the cleavage of the N-glycosidic bond of deoxyribonucleoside 5'-monophosphates to yield deoxyribose 5-phosphate and a purine or pyrimidine base.</text>
</comment>
<evidence type="ECO:0000313" key="8">
    <source>
        <dbReference type="Proteomes" id="UP001144204"/>
    </source>
</evidence>
<comment type="caution">
    <text evidence="7">The sequence shown here is derived from an EMBL/GenBank/DDBJ whole genome shotgun (WGS) entry which is preliminary data.</text>
</comment>
<organism evidence="7 8">
    <name type="scientific">Philodulcilactobacillus myokoensis</name>
    <dbReference type="NCBI Taxonomy" id="2929573"/>
    <lineage>
        <taxon>Bacteria</taxon>
        <taxon>Bacillati</taxon>
        <taxon>Bacillota</taxon>
        <taxon>Bacilli</taxon>
        <taxon>Lactobacillales</taxon>
        <taxon>Lactobacillaceae</taxon>
        <taxon>Philodulcilactobacillus</taxon>
    </lineage>
</organism>
<dbReference type="PANTHER" id="PTHR15364">
    <property type="entry name" value="2'-DEOXYNUCLEOSIDE 5'-PHOSPHATE N-HYDROLASE 1"/>
    <property type="match status" value="1"/>
</dbReference>
<feature type="binding site" evidence="6">
    <location>
        <begin position="110"/>
        <end position="112"/>
    </location>
    <ligand>
        <name>substrate</name>
        <note>ligand shared between homodimeric partners</note>
    </ligand>
</feature>
<evidence type="ECO:0000256" key="4">
    <source>
        <dbReference type="ARBA" id="ARBA00023295"/>
    </source>
</evidence>
<evidence type="ECO:0000256" key="3">
    <source>
        <dbReference type="ARBA" id="ARBA00023080"/>
    </source>
</evidence>
<dbReference type="GO" id="GO:0070694">
    <property type="term" value="F:5-hydroxymethyl-dUMP N-hydrolase activity"/>
    <property type="evidence" value="ECO:0007669"/>
    <property type="project" value="InterPro"/>
</dbReference>
<keyword evidence="4 6" id="KW-0326">Glycosidase</keyword>
<dbReference type="Pfam" id="PF05014">
    <property type="entry name" value="Nuc_deoxyrib_tr"/>
    <property type="match status" value="1"/>
</dbReference>
<comment type="catalytic activity">
    <reaction evidence="6">
        <text>a pyrimidine 2'-deoxyribonucleoside 5'-phosphate + H2O = a pyrimidine nucleobase + 2-deoxy-D-ribose 5-phosphate</text>
        <dbReference type="Rhea" id="RHEA:57852"/>
        <dbReference type="ChEBI" id="CHEBI:15377"/>
        <dbReference type="ChEBI" id="CHEBI:26432"/>
        <dbReference type="ChEBI" id="CHEBI:62877"/>
        <dbReference type="ChEBI" id="CHEBI:142209"/>
    </reaction>
</comment>